<dbReference type="InterPro" id="IPR028082">
    <property type="entry name" value="Peripla_BP_I"/>
</dbReference>
<feature type="signal peptide" evidence="8">
    <location>
        <begin position="1"/>
        <end position="23"/>
    </location>
</feature>
<evidence type="ECO:0000256" key="8">
    <source>
        <dbReference type="SAM" id="SignalP"/>
    </source>
</evidence>
<feature type="chain" id="PRO_5042962719" description="Receptor ligand binding region domain-containing protein" evidence="8">
    <location>
        <begin position="24"/>
        <end position="1143"/>
    </location>
</feature>
<evidence type="ECO:0000313" key="10">
    <source>
        <dbReference type="EMBL" id="KAK7116793.1"/>
    </source>
</evidence>
<proteinExistence type="predicted"/>
<keyword evidence="5" id="KW-0675">Receptor</keyword>
<dbReference type="Pfam" id="PF01094">
    <property type="entry name" value="ANF_receptor"/>
    <property type="match status" value="2"/>
</dbReference>
<evidence type="ECO:0000256" key="2">
    <source>
        <dbReference type="ARBA" id="ARBA00022692"/>
    </source>
</evidence>
<feature type="domain" description="Receptor ligand binding region" evidence="9">
    <location>
        <begin position="524"/>
        <end position="923"/>
    </location>
</feature>
<evidence type="ECO:0000256" key="7">
    <source>
        <dbReference type="SAM" id="Phobius"/>
    </source>
</evidence>
<evidence type="ECO:0000256" key="4">
    <source>
        <dbReference type="ARBA" id="ARBA00023136"/>
    </source>
</evidence>
<protein>
    <recommendedName>
        <fullName evidence="9">Receptor ligand binding region domain-containing protein</fullName>
    </recommendedName>
</protein>
<comment type="caution">
    <text evidence="10">The sequence shown here is derived from an EMBL/GenBank/DDBJ whole genome shotgun (WGS) entry which is preliminary data.</text>
</comment>
<dbReference type="InterPro" id="IPR000337">
    <property type="entry name" value="GPCR_3"/>
</dbReference>
<accession>A0AAN9GQ76</accession>
<dbReference type="SUPFAM" id="SSF53822">
    <property type="entry name" value="Periplasmic binding protein-like I"/>
    <property type="match status" value="2"/>
</dbReference>
<evidence type="ECO:0000256" key="6">
    <source>
        <dbReference type="ARBA" id="ARBA00023180"/>
    </source>
</evidence>
<evidence type="ECO:0000256" key="1">
    <source>
        <dbReference type="ARBA" id="ARBA00004141"/>
    </source>
</evidence>
<dbReference type="InterPro" id="IPR050726">
    <property type="entry name" value="mGluR"/>
</dbReference>
<reference evidence="10 11" key="1">
    <citation type="submission" date="2024-02" db="EMBL/GenBank/DDBJ databases">
        <title>Chromosome-scale genome assembly of the rough periwinkle Littorina saxatilis.</title>
        <authorList>
            <person name="De Jode A."/>
            <person name="Faria R."/>
            <person name="Formenti G."/>
            <person name="Sims Y."/>
            <person name="Smith T.P."/>
            <person name="Tracey A."/>
            <person name="Wood J.M.D."/>
            <person name="Zagrodzka Z.B."/>
            <person name="Johannesson K."/>
            <person name="Butlin R.K."/>
            <person name="Leder E.H."/>
        </authorList>
    </citation>
    <scope>NUCLEOTIDE SEQUENCE [LARGE SCALE GENOMIC DNA]</scope>
    <source>
        <strain evidence="10">Snail1</strain>
        <tissue evidence="10">Muscle</tissue>
    </source>
</reference>
<dbReference type="AlphaFoldDB" id="A0AAN9GQ76"/>
<dbReference type="PRINTS" id="PR00248">
    <property type="entry name" value="GPCRMGR"/>
</dbReference>
<keyword evidence="6" id="KW-0325">Glycoprotein</keyword>
<keyword evidence="4 7" id="KW-0472">Membrane</keyword>
<dbReference type="GO" id="GO:0004930">
    <property type="term" value="F:G protein-coupled receptor activity"/>
    <property type="evidence" value="ECO:0007669"/>
    <property type="project" value="InterPro"/>
</dbReference>
<organism evidence="10 11">
    <name type="scientific">Littorina saxatilis</name>
    <dbReference type="NCBI Taxonomy" id="31220"/>
    <lineage>
        <taxon>Eukaryota</taxon>
        <taxon>Metazoa</taxon>
        <taxon>Spiralia</taxon>
        <taxon>Lophotrochozoa</taxon>
        <taxon>Mollusca</taxon>
        <taxon>Gastropoda</taxon>
        <taxon>Caenogastropoda</taxon>
        <taxon>Littorinimorpha</taxon>
        <taxon>Littorinoidea</taxon>
        <taxon>Littorinidae</taxon>
        <taxon>Littorina</taxon>
    </lineage>
</organism>
<evidence type="ECO:0000256" key="5">
    <source>
        <dbReference type="ARBA" id="ARBA00023170"/>
    </source>
</evidence>
<feature type="transmembrane region" description="Helical" evidence="7">
    <location>
        <begin position="1002"/>
        <end position="1027"/>
    </location>
</feature>
<comment type="subcellular location">
    <subcellularLocation>
        <location evidence="1">Membrane</location>
        <topology evidence="1">Multi-pass membrane protein</topology>
    </subcellularLocation>
</comment>
<sequence length="1143" mass="128049">METFVGWRFFILFLIFSTHLVKECVTTEDVIRQDGDVMLAALFEISEAADGGTCGELDLTGVQNAVALQWFIDGLNEKNYTPGYKIGLEIRRLCHSPERARSEAFKLIEKYTNSSQAPLFGVIGPTTTSSAVAVAELYKSLPREKRIPLISGSATGKQLGDFDDFFRVVPNDDLQVEVIIKLLIKLKWNYVALVYTDDEYGRVAAAALLKKAKSNNICVPLSVSFSKEGTSTIITSLTGSKQTGQITGVVFFGHKLDAQYFLSELNKDATLKFVKVIFSESFGLQSSKGPVPVNGSVVVTPPYREVKGFREAWNNLWKNCSTLPANFTNNPWLKKLYEGHSSNCSRLLLKEEDKLLFTWYHVQAAAVYAAALQRLHQIVNRVKVQNYTQTLNALKSHQWDLTAGFGNVSFSSNGEVKGESSQEPVYEVHNIIKCHDEGYRCFEKIGNYTDNMLTINENRSGNLPKAQCEKDCLEECIPRSLGDFSLVIQGHFYVVAVVPVHTNDENNAFQCGAARGSLGADFVEAVQYALARVNEAGSPWKNAVKEKKLGAIILDSCFSELVIKHKLLRLHLGEILTPHGLWMNETYVKENVVKNIVGYIGGFFSDISIAMSEVLTELNSDRTTQAYIHLSPTSVSDELSNRNRHPYFMRLTKSANSEAKAILELLQRLSATYVQIIYNNKDAYSTGFLELIRGHSLIYGVCIAKETDIQIAGEQQIYYVRKEIGKKPSARIVIVILQLEEIKKLVRGLAQWERDGGLSQKDNFIFMGTEAWARKTDIIEGRPRLKGSITIAEEIALDSNFTVYFKNVDPLASNNFWLRDYWEERRNCSLDLSFRKRERECNDSDRATYTQDHWIPYYIQAVYAFASGVGEALTKCDTNKPFSDCTILSSRQMVDEMKQVELDLFGKGKAKVFDDNGDGKNSYKFMQAFWNSTAGDMQYRQIGDWTDHLSLSYDVSDLTEELPGNIEPRNYATACPNSEQCGKCPVPPSSQKSTQDQSQLPFIPAVVTIAVLGLLLVILLIVTVVAVRRYRSSIKYIAEQSSNHEIRFENDVLSSASSMTPSNAPTLSHVPVQEMYCRGSGPTGVAFQSQMYHHQRTDSADYATVVEAENALERPVLCGVKATANDYLTVLGTPKTERKMQFV</sequence>
<dbReference type="InterPro" id="IPR001828">
    <property type="entry name" value="ANF_lig-bd_rcpt"/>
</dbReference>
<keyword evidence="11" id="KW-1185">Reference proteome</keyword>
<gene>
    <name evidence="10" type="ORF">V1264_002409</name>
</gene>
<keyword evidence="3 7" id="KW-1133">Transmembrane helix</keyword>
<feature type="domain" description="Receptor ligand binding region" evidence="9">
    <location>
        <begin position="72"/>
        <end position="417"/>
    </location>
</feature>
<evidence type="ECO:0000313" key="11">
    <source>
        <dbReference type="Proteomes" id="UP001374579"/>
    </source>
</evidence>
<keyword evidence="2 7" id="KW-0812">Transmembrane</keyword>
<keyword evidence="8" id="KW-0732">Signal</keyword>
<dbReference type="Proteomes" id="UP001374579">
    <property type="component" value="Unassembled WGS sequence"/>
</dbReference>
<name>A0AAN9GQ76_9CAEN</name>
<dbReference type="Gene3D" id="3.40.50.2300">
    <property type="match status" value="4"/>
</dbReference>
<dbReference type="EMBL" id="JBAMIC010000001">
    <property type="protein sequence ID" value="KAK7116793.1"/>
    <property type="molecule type" value="Genomic_DNA"/>
</dbReference>
<dbReference type="GO" id="GO:0016020">
    <property type="term" value="C:membrane"/>
    <property type="evidence" value="ECO:0007669"/>
    <property type="project" value="UniProtKB-SubCell"/>
</dbReference>
<dbReference type="PANTHER" id="PTHR24060">
    <property type="entry name" value="METABOTROPIC GLUTAMATE RECEPTOR"/>
    <property type="match status" value="1"/>
</dbReference>
<evidence type="ECO:0000256" key="3">
    <source>
        <dbReference type="ARBA" id="ARBA00022989"/>
    </source>
</evidence>
<evidence type="ECO:0000259" key="9">
    <source>
        <dbReference type="Pfam" id="PF01094"/>
    </source>
</evidence>